<dbReference type="STRING" id="1434232.MAIT1_03223"/>
<evidence type="ECO:0000256" key="4">
    <source>
        <dbReference type="ARBA" id="ARBA00023125"/>
    </source>
</evidence>
<evidence type="ECO:0000256" key="1">
    <source>
        <dbReference type="ARBA" id="ARBA00022553"/>
    </source>
</evidence>
<feature type="DNA-binding region" description="OmpR/PhoB-type" evidence="7">
    <location>
        <begin position="132"/>
        <end position="228"/>
    </location>
</feature>
<feature type="modified residue" description="4-aspartylphosphate" evidence="6">
    <location>
        <position position="54"/>
    </location>
</feature>
<dbReference type="GO" id="GO:0000976">
    <property type="term" value="F:transcription cis-regulatory region binding"/>
    <property type="evidence" value="ECO:0007669"/>
    <property type="project" value="TreeGrafter"/>
</dbReference>
<dbReference type="EMBL" id="LVJN01000018">
    <property type="protein sequence ID" value="OSM05082.1"/>
    <property type="molecule type" value="Genomic_DNA"/>
</dbReference>
<evidence type="ECO:0000256" key="6">
    <source>
        <dbReference type="PROSITE-ProRule" id="PRU00169"/>
    </source>
</evidence>
<keyword evidence="3" id="KW-0805">Transcription regulation</keyword>
<dbReference type="PROSITE" id="PS51755">
    <property type="entry name" value="OMPR_PHOB"/>
    <property type="match status" value="1"/>
</dbReference>
<feature type="domain" description="Response regulatory" evidence="8">
    <location>
        <begin position="4"/>
        <end position="121"/>
    </location>
</feature>
<evidence type="ECO:0000256" key="3">
    <source>
        <dbReference type="ARBA" id="ARBA00023015"/>
    </source>
</evidence>
<dbReference type="RefSeq" id="WP_085441722.1">
    <property type="nucleotide sequence ID" value="NZ_LVJN01000018.1"/>
</dbReference>
<keyword evidence="11" id="KW-1185">Reference proteome</keyword>
<proteinExistence type="predicted"/>
<dbReference type="InterPro" id="IPR011006">
    <property type="entry name" value="CheY-like_superfamily"/>
</dbReference>
<organism evidence="10 11">
    <name type="scientific">Magnetofaba australis IT-1</name>
    <dbReference type="NCBI Taxonomy" id="1434232"/>
    <lineage>
        <taxon>Bacteria</taxon>
        <taxon>Pseudomonadati</taxon>
        <taxon>Pseudomonadota</taxon>
        <taxon>Magnetococcia</taxon>
        <taxon>Magnetococcales</taxon>
        <taxon>Magnetococcaceae</taxon>
        <taxon>Magnetofaba</taxon>
    </lineage>
</organism>
<dbReference type="SMART" id="SM00862">
    <property type="entry name" value="Trans_reg_C"/>
    <property type="match status" value="1"/>
</dbReference>
<dbReference type="Gene3D" id="1.10.10.10">
    <property type="entry name" value="Winged helix-like DNA-binding domain superfamily/Winged helix DNA-binding domain"/>
    <property type="match status" value="1"/>
</dbReference>
<dbReference type="GO" id="GO:0006355">
    <property type="term" value="P:regulation of DNA-templated transcription"/>
    <property type="evidence" value="ECO:0007669"/>
    <property type="project" value="InterPro"/>
</dbReference>
<evidence type="ECO:0000256" key="5">
    <source>
        <dbReference type="ARBA" id="ARBA00023163"/>
    </source>
</evidence>
<dbReference type="Gene3D" id="3.40.50.2300">
    <property type="match status" value="1"/>
</dbReference>
<evidence type="ECO:0000256" key="2">
    <source>
        <dbReference type="ARBA" id="ARBA00023012"/>
    </source>
</evidence>
<dbReference type="GO" id="GO:0000156">
    <property type="term" value="F:phosphorelay response regulator activity"/>
    <property type="evidence" value="ECO:0007669"/>
    <property type="project" value="TreeGrafter"/>
</dbReference>
<keyword evidence="1 6" id="KW-0597">Phosphoprotein</keyword>
<dbReference type="InterPro" id="IPR001789">
    <property type="entry name" value="Sig_transdc_resp-reg_receiver"/>
</dbReference>
<evidence type="ECO:0000259" key="9">
    <source>
        <dbReference type="PROSITE" id="PS51755"/>
    </source>
</evidence>
<sequence length="236" mass="26744">MSQSILIIEDEQDLASTLEYSLKQEGFKTRVALTGEAGLPIALNEGWPDLVVLDLMLPGVSGIEVCRRLRENEQTRTLPVIMLTARGEEIDKVMGFEAGADDYVVKPFKVRELILRIRAILRRIQPERGEASPLVTFGRLKVDYDGHRVWVDGEETNLTAMEFKLLTTFLSRKGRVQNRDALLNDVWGVNAFVQTRTVDAHVKRLREKLGPAGKYMETIRGVGYRFRDRPDDGDEA</sequence>
<accession>A0A1Y2K5U5</accession>
<dbReference type="GO" id="GO:0005829">
    <property type="term" value="C:cytosol"/>
    <property type="evidence" value="ECO:0007669"/>
    <property type="project" value="TreeGrafter"/>
</dbReference>
<dbReference type="SUPFAM" id="SSF52172">
    <property type="entry name" value="CheY-like"/>
    <property type="match status" value="1"/>
</dbReference>
<dbReference type="Pfam" id="PF00486">
    <property type="entry name" value="Trans_reg_C"/>
    <property type="match status" value="1"/>
</dbReference>
<evidence type="ECO:0000313" key="11">
    <source>
        <dbReference type="Proteomes" id="UP000194003"/>
    </source>
</evidence>
<dbReference type="Pfam" id="PF00072">
    <property type="entry name" value="Response_reg"/>
    <property type="match status" value="1"/>
</dbReference>
<dbReference type="PANTHER" id="PTHR48111:SF21">
    <property type="entry name" value="DNA-BINDING DUAL MASTER TRANSCRIPTIONAL REGULATOR RPAA"/>
    <property type="match status" value="1"/>
</dbReference>
<dbReference type="InterPro" id="IPR016032">
    <property type="entry name" value="Sig_transdc_resp-reg_C-effctor"/>
</dbReference>
<dbReference type="Proteomes" id="UP000194003">
    <property type="component" value="Unassembled WGS sequence"/>
</dbReference>
<dbReference type="PANTHER" id="PTHR48111">
    <property type="entry name" value="REGULATOR OF RPOS"/>
    <property type="match status" value="1"/>
</dbReference>
<dbReference type="Gene3D" id="6.10.250.690">
    <property type="match status" value="1"/>
</dbReference>
<dbReference type="SMART" id="SM00448">
    <property type="entry name" value="REC"/>
    <property type="match status" value="1"/>
</dbReference>
<keyword evidence="5" id="KW-0804">Transcription</keyword>
<gene>
    <name evidence="10" type="ORF">MAIT1_03223</name>
</gene>
<protein>
    <submittedName>
        <fullName evidence="10">Putative two component transcriptional regulator</fullName>
    </submittedName>
</protein>
<feature type="domain" description="OmpR/PhoB-type" evidence="9">
    <location>
        <begin position="132"/>
        <end position="228"/>
    </location>
</feature>
<dbReference type="PROSITE" id="PS50110">
    <property type="entry name" value="RESPONSE_REGULATORY"/>
    <property type="match status" value="1"/>
</dbReference>
<dbReference type="CDD" id="cd00383">
    <property type="entry name" value="trans_reg_C"/>
    <property type="match status" value="1"/>
</dbReference>
<dbReference type="InterPro" id="IPR036388">
    <property type="entry name" value="WH-like_DNA-bd_sf"/>
</dbReference>
<keyword evidence="4 7" id="KW-0238">DNA-binding</keyword>
<name>A0A1Y2K5U5_9PROT</name>
<dbReference type="AlphaFoldDB" id="A0A1Y2K5U5"/>
<dbReference type="InterPro" id="IPR001867">
    <property type="entry name" value="OmpR/PhoB-type_DNA-bd"/>
</dbReference>
<keyword evidence="2" id="KW-0902">Two-component regulatory system</keyword>
<evidence type="ECO:0000313" key="10">
    <source>
        <dbReference type="EMBL" id="OSM05082.1"/>
    </source>
</evidence>
<dbReference type="InterPro" id="IPR039420">
    <property type="entry name" value="WalR-like"/>
</dbReference>
<dbReference type="SUPFAM" id="SSF46894">
    <property type="entry name" value="C-terminal effector domain of the bipartite response regulators"/>
    <property type="match status" value="1"/>
</dbReference>
<dbReference type="OrthoDB" id="9802426at2"/>
<dbReference type="GO" id="GO:0032993">
    <property type="term" value="C:protein-DNA complex"/>
    <property type="evidence" value="ECO:0007669"/>
    <property type="project" value="TreeGrafter"/>
</dbReference>
<evidence type="ECO:0000256" key="7">
    <source>
        <dbReference type="PROSITE-ProRule" id="PRU01091"/>
    </source>
</evidence>
<reference evidence="10 11" key="1">
    <citation type="journal article" date="2016" name="BMC Genomics">
        <title>Combined genomic and structural analyses of a cultured magnetotactic bacterium reveals its niche adaptation to a dynamic environment.</title>
        <authorList>
            <person name="Araujo A.C."/>
            <person name="Morillo V."/>
            <person name="Cypriano J."/>
            <person name="Teixeira L.C."/>
            <person name="Leao P."/>
            <person name="Lyra S."/>
            <person name="Almeida L.G."/>
            <person name="Bazylinski D.A."/>
            <person name="Vasconcellos A.T."/>
            <person name="Abreu F."/>
            <person name="Lins U."/>
        </authorList>
    </citation>
    <scope>NUCLEOTIDE SEQUENCE [LARGE SCALE GENOMIC DNA]</scope>
    <source>
        <strain evidence="10 11">IT-1</strain>
    </source>
</reference>
<evidence type="ECO:0000259" key="8">
    <source>
        <dbReference type="PROSITE" id="PS50110"/>
    </source>
</evidence>
<comment type="caution">
    <text evidence="10">The sequence shown here is derived from an EMBL/GenBank/DDBJ whole genome shotgun (WGS) entry which is preliminary data.</text>
</comment>
<dbReference type="FunFam" id="3.40.50.2300:FF:000001">
    <property type="entry name" value="DNA-binding response regulator PhoB"/>
    <property type="match status" value="1"/>
</dbReference>